<evidence type="ECO:0000256" key="1">
    <source>
        <dbReference type="SAM" id="SignalP"/>
    </source>
</evidence>
<dbReference type="OrthoDB" id="4991875at2759"/>
<keyword evidence="1" id="KW-0732">Signal</keyword>
<dbReference type="PANTHER" id="PTHR40640:SF1">
    <property type="entry name" value="ANCHORED GLYCOPROTEIN, PUTATIVE (AFU_ORTHOLOGUE AFUA_8G04860)-RELATED"/>
    <property type="match status" value="1"/>
</dbReference>
<dbReference type="Proteomes" id="UP000799429">
    <property type="component" value="Unassembled WGS sequence"/>
</dbReference>
<dbReference type="EMBL" id="MU006097">
    <property type="protein sequence ID" value="KAF2838441.1"/>
    <property type="molecule type" value="Genomic_DNA"/>
</dbReference>
<dbReference type="AlphaFoldDB" id="A0A9P4S983"/>
<gene>
    <name evidence="2" type="ORF">M501DRAFT_1032358</name>
</gene>
<protein>
    <submittedName>
        <fullName evidence="2">Uncharacterized protein</fullName>
    </submittedName>
</protein>
<name>A0A9P4S983_9PEZI</name>
<evidence type="ECO:0000313" key="3">
    <source>
        <dbReference type="Proteomes" id="UP000799429"/>
    </source>
</evidence>
<feature type="chain" id="PRO_5040384732" evidence="1">
    <location>
        <begin position="16"/>
        <end position="194"/>
    </location>
</feature>
<proteinExistence type="predicted"/>
<accession>A0A9P4S983</accession>
<dbReference type="PANTHER" id="PTHR40640">
    <property type="entry name" value="ANCHORED GLYCOPROTEIN, PUTATIVE (AFU_ORTHOLOGUE AFUA_8G04860)-RELATED"/>
    <property type="match status" value="1"/>
</dbReference>
<evidence type="ECO:0000313" key="2">
    <source>
        <dbReference type="EMBL" id="KAF2838441.1"/>
    </source>
</evidence>
<keyword evidence="3" id="KW-1185">Reference proteome</keyword>
<sequence>MISFVTIILATSVAAQSTVTQQIFMILADPQPLVGSIVDVDSTATTYAVSCDSSTATAIDPSDDIACGFPEPFTVTQGPSVFESVGAIVVADAATITTSVHCDLTGTTDAFCTASIGGDIPPTVQASFPTLTSTQLERSDITYLPVTISEGLEKLQAAETQTGDASAPTSSGAANQRTMAGAFVAAVGVVAAIV</sequence>
<feature type="signal peptide" evidence="1">
    <location>
        <begin position="1"/>
        <end position="15"/>
    </location>
</feature>
<comment type="caution">
    <text evidence="2">The sequence shown here is derived from an EMBL/GenBank/DDBJ whole genome shotgun (WGS) entry which is preliminary data.</text>
</comment>
<reference evidence="2" key="1">
    <citation type="journal article" date="2020" name="Stud. Mycol.">
        <title>101 Dothideomycetes genomes: a test case for predicting lifestyles and emergence of pathogens.</title>
        <authorList>
            <person name="Haridas S."/>
            <person name="Albert R."/>
            <person name="Binder M."/>
            <person name="Bloem J."/>
            <person name="Labutti K."/>
            <person name="Salamov A."/>
            <person name="Andreopoulos B."/>
            <person name="Baker S."/>
            <person name="Barry K."/>
            <person name="Bills G."/>
            <person name="Bluhm B."/>
            <person name="Cannon C."/>
            <person name="Castanera R."/>
            <person name="Culley D."/>
            <person name="Daum C."/>
            <person name="Ezra D."/>
            <person name="Gonzalez J."/>
            <person name="Henrissat B."/>
            <person name="Kuo A."/>
            <person name="Liang C."/>
            <person name="Lipzen A."/>
            <person name="Lutzoni F."/>
            <person name="Magnuson J."/>
            <person name="Mondo S."/>
            <person name="Nolan M."/>
            <person name="Ohm R."/>
            <person name="Pangilinan J."/>
            <person name="Park H.-J."/>
            <person name="Ramirez L."/>
            <person name="Alfaro M."/>
            <person name="Sun H."/>
            <person name="Tritt A."/>
            <person name="Yoshinaga Y."/>
            <person name="Zwiers L.-H."/>
            <person name="Turgeon B."/>
            <person name="Goodwin S."/>
            <person name="Spatafora J."/>
            <person name="Crous P."/>
            <person name="Grigoriev I."/>
        </authorList>
    </citation>
    <scope>NUCLEOTIDE SEQUENCE</scope>
    <source>
        <strain evidence="2">CBS 101060</strain>
    </source>
</reference>
<organism evidence="2 3">
    <name type="scientific">Patellaria atrata CBS 101060</name>
    <dbReference type="NCBI Taxonomy" id="1346257"/>
    <lineage>
        <taxon>Eukaryota</taxon>
        <taxon>Fungi</taxon>
        <taxon>Dikarya</taxon>
        <taxon>Ascomycota</taxon>
        <taxon>Pezizomycotina</taxon>
        <taxon>Dothideomycetes</taxon>
        <taxon>Dothideomycetes incertae sedis</taxon>
        <taxon>Patellariales</taxon>
        <taxon>Patellariaceae</taxon>
        <taxon>Patellaria</taxon>
    </lineage>
</organism>